<sequence length="72" mass="8027">MLSIYLDDSDADTGAVMTIAGYLAEQDAWTRFEAHAEEVCHAFDVNVIHCREFEKNKGCFKAGPFLARLPSC</sequence>
<name>A0ABY2QF49_9SPHN</name>
<evidence type="ECO:0008006" key="3">
    <source>
        <dbReference type="Google" id="ProtNLM"/>
    </source>
</evidence>
<proteinExistence type="predicted"/>
<organism evidence="1 2">
    <name type="scientific">Sphingomonas olei</name>
    <dbReference type="NCBI Taxonomy" id="1886787"/>
    <lineage>
        <taxon>Bacteria</taxon>
        <taxon>Pseudomonadati</taxon>
        <taxon>Pseudomonadota</taxon>
        <taxon>Alphaproteobacteria</taxon>
        <taxon>Sphingomonadales</taxon>
        <taxon>Sphingomonadaceae</taxon>
        <taxon>Sphingomonas</taxon>
    </lineage>
</organism>
<dbReference type="Proteomes" id="UP000308038">
    <property type="component" value="Unassembled WGS sequence"/>
</dbReference>
<gene>
    <name evidence="1" type="ORF">E5988_13955</name>
</gene>
<dbReference type="RefSeq" id="WP_136452069.1">
    <property type="nucleotide sequence ID" value="NZ_SSTI01000010.1"/>
</dbReference>
<evidence type="ECO:0000313" key="2">
    <source>
        <dbReference type="Proteomes" id="UP000308038"/>
    </source>
</evidence>
<keyword evidence="2" id="KW-1185">Reference proteome</keyword>
<dbReference type="EMBL" id="SSTI01000010">
    <property type="protein sequence ID" value="THG38685.1"/>
    <property type="molecule type" value="Genomic_DNA"/>
</dbReference>
<evidence type="ECO:0000313" key="1">
    <source>
        <dbReference type="EMBL" id="THG38685.1"/>
    </source>
</evidence>
<comment type="caution">
    <text evidence="1">The sequence shown here is derived from an EMBL/GenBank/DDBJ whole genome shotgun (WGS) entry which is preliminary data.</text>
</comment>
<protein>
    <recommendedName>
        <fullName evidence="3">DUF3800 domain-containing protein</fullName>
    </recommendedName>
</protein>
<reference evidence="1 2" key="1">
    <citation type="submission" date="2019-04" db="EMBL/GenBank/DDBJ databases">
        <title>Microbes associate with the intestines of laboratory mice.</title>
        <authorList>
            <person name="Navarre W."/>
            <person name="Wong E."/>
            <person name="Huang K.C."/>
            <person name="Tropini C."/>
            <person name="Ng K."/>
            <person name="Yu B."/>
        </authorList>
    </citation>
    <scope>NUCLEOTIDE SEQUENCE [LARGE SCALE GENOMIC DNA]</scope>
    <source>
        <strain evidence="1 2">NM83_B4-11</strain>
    </source>
</reference>
<accession>A0ABY2QF49</accession>